<dbReference type="CDD" id="cd00397">
    <property type="entry name" value="DNA_BRE_C"/>
    <property type="match status" value="1"/>
</dbReference>
<protein>
    <submittedName>
        <fullName evidence="5">Phage integrase</fullName>
    </submittedName>
</protein>
<gene>
    <name evidence="5" type="ORF">NCTC12224_00928</name>
</gene>
<organism evidence="5 6">
    <name type="scientific">Streptococcus hyointestinalis</name>
    <dbReference type="NCBI Taxonomy" id="1337"/>
    <lineage>
        <taxon>Bacteria</taxon>
        <taxon>Bacillati</taxon>
        <taxon>Bacillota</taxon>
        <taxon>Bacilli</taxon>
        <taxon>Lactobacillales</taxon>
        <taxon>Streptococcaceae</taxon>
        <taxon>Streptococcus</taxon>
    </lineage>
</organism>
<evidence type="ECO:0000256" key="1">
    <source>
        <dbReference type="ARBA" id="ARBA00008857"/>
    </source>
</evidence>
<reference evidence="5 6" key="1">
    <citation type="submission" date="2018-06" db="EMBL/GenBank/DDBJ databases">
        <authorList>
            <consortium name="Pathogen Informatics"/>
            <person name="Doyle S."/>
        </authorList>
    </citation>
    <scope>NUCLEOTIDE SEQUENCE [LARGE SCALE GENOMIC DNA]</scope>
    <source>
        <strain evidence="5 6">NCTC12224</strain>
    </source>
</reference>
<evidence type="ECO:0000256" key="3">
    <source>
        <dbReference type="ARBA" id="ARBA00023172"/>
    </source>
</evidence>
<evidence type="ECO:0000313" key="5">
    <source>
        <dbReference type="EMBL" id="SUN60522.1"/>
    </source>
</evidence>
<dbReference type="InterPro" id="IPR050090">
    <property type="entry name" value="Tyrosine_recombinase_XerCD"/>
</dbReference>
<dbReference type="AlphaFoldDB" id="A0A380K629"/>
<evidence type="ECO:0000313" key="6">
    <source>
        <dbReference type="Proteomes" id="UP000254924"/>
    </source>
</evidence>
<proteinExistence type="inferred from homology"/>
<dbReference type="PROSITE" id="PS51898">
    <property type="entry name" value="TYR_RECOMBINASE"/>
    <property type="match status" value="1"/>
</dbReference>
<keyword evidence="6" id="KW-1185">Reference proteome</keyword>
<name>A0A380K629_9STRE</name>
<dbReference type="EMBL" id="UHFN01000007">
    <property type="protein sequence ID" value="SUN60522.1"/>
    <property type="molecule type" value="Genomic_DNA"/>
</dbReference>
<accession>A0A380K629</accession>
<dbReference type="InterPro" id="IPR002104">
    <property type="entry name" value="Integrase_catalytic"/>
</dbReference>
<evidence type="ECO:0000259" key="4">
    <source>
        <dbReference type="PROSITE" id="PS51898"/>
    </source>
</evidence>
<evidence type="ECO:0000256" key="2">
    <source>
        <dbReference type="ARBA" id="ARBA00023125"/>
    </source>
</evidence>
<sequence length="386" mass="44751">MKYIKTKYPNIFTYTNAKGKFYYVRKTIIVQGKKKEITKSGLKTLSQARSVLSDIEQKAKNNEYVIDKNLTVDTYWDMYCESRIKTGRWAPDTIYNKDKTYTNRFKERYGKLKMRDVSRHEYEMYVNDLLKSYTYHSVKQAYGVFNAMFNDAVTNKYLDDNPIDGIYIGKSSKPSKNKRLSLDEFKAWDEMARSILSDYQYTMVRLTYLGLRRSEVAGLKFSDFIKRTDGLYTITITESRTEKRKDGKALKTQSSRRTLIADSKTSPLIDAAIKQSYQIGKQCNHILSKDDFLFRVAYDTYKRFGEPIRVGYLQTLFSKVNNQLGSKVSPHMMRHFFATQGVIAGVPIAHMAAALGHSTHYMTEKYTHIKDEVASNVTQTIMQAIN</sequence>
<dbReference type="GO" id="GO:0003677">
    <property type="term" value="F:DNA binding"/>
    <property type="evidence" value="ECO:0007669"/>
    <property type="project" value="UniProtKB-KW"/>
</dbReference>
<dbReference type="Gene3D" id="1.10.150.130">
    <property type="match status" value="1"/>
</dbReference>
<dbReference type="Gene3D" id="1.10.443.10">
    <property type="entry name" value="Intergrase catalytic core"/>
    <property type="match status" value="1"/>
</dbReference>
<dbReference type="PANTHER" id="PTHR30349">
    <property type="entry name" value="PHAGE INTEGRASE-RELATED"/>
    <property type="match status" value="1"/>
</dbReference>
<dbReference type="Proteomes" id="UP000254924">
    <property type="component" value="Unassembled WGS sequence"/>
</dbReference>
<dbReference type="SUPFAM" id="SSF56349">
    <property type="entry name" value="DNA breaking-rejoining enzymes"/>
    <property type="match status" value="1"/>
</dbReference>
<dbReference type="OrthoDB" id="9801717at2"/>
<dbReference type="InterPro" id="IPR011010">
    <property type="entry name" value="DNA_brk_join_enz"/>
</dbReference>
<dbReference type="GO" id="GO:0015074">
    <property type="term" value="P:DNA integration"/>
    <property type="evidence" value="ECO:0007669"/>
    <property type="project" value="InterPro"/>
</dbReference>
<dbReference type="GO" id="GO:0006310">
    <property type="term" value="P:DNA recombination"/>
    <property type="evidence" value="ECO:0007669"/>
    <property type="project" value="UniProtKB-KW"/>
</dbReference>
<feature type="domain" description="Tyr recombinase" evidence="4">
    <location>
        <begin position="175"/>
        <end position="379"/>
    </location>
</feature>
<comment type="similarity">
    <text evidence="1">Belongs to the 'phage' integrase family.</text>
</comment>
<keyword evidence="2" id="KW-0238">DNA-binding</keyword>
<dbReference type="PANTHER" id="PTHR30349:SF64">
    <property type="entry name" value="PROPHAGE INTEGRASE INTD-RELATED"/>
    <property type="match status" value="1"/>
</dbReference>
<dbReference type="InterPro" id="IPR013762">
    <property type="entry name" value="Integrase-like_cat_sf"/>
</dbReference>
<keyword evidence="3" id="KW-0233">DNA recombination</keyword>
<dbReference type="Pfam" id="PF00589">
    <property type="entry name" value="Phage_integrase"/>
    <property type="match status" value="1"/>
</dbReference>
<dbReference type="InterPro" id="IPR010998">
    <property type="entry name" value="Integrase_recombinase_N"/>
</dbReference>